<dbReference type="Proteomes" id="UP000076502">
    <property type="component" value="Unassembled WGS sequence"/>
</dbReference>
<evidence type="ECO:0000313" key="2">
    <source>
        <dbReference type="EMBL" id="KZC05828.1"/>
    </source>
</evidence>
<keyword evidence="3" id="KW-1185">Reference proteome</keyword>
<dbReference type="AlphaFoldDB" id="A0A154P3L7"/>
<sequence length="59" mass="6908">MSTKPTGQREYAAPLGQRVSQTPTRTKTQRYFFTRSLHQHTMFCRANTSQFSLWLTVAR</sequence>
<organism evidence="2 3">
    <name type="scientific">Dufourea novaeangliae</name>
    <name type="common">Sweat bee</name>
    <dbReference type="NCBI Taxonomy" id="178035"/>
    <lineage>
        <taxon>Eukaryota</taxon>
        <taxon>Metazoa</taxon>
        <taxon>Ecdysozoa</taxon>
        <taxon>Arthropoda</taxon>
        <taxon>Hexapoda</taxon>
        <taxon>Insecta</taxon>
        <taxon>Pterygota</taxon>
        <taxon>Neoptera</taxon>
        <taxon>Endopterygota</taxon>
        <taxon>Hymenoptera</taxon>
        <taxon>Apocrita</taxon>
        <taxon>Aculeata</taxon>
        <taxon>Apoidea</taxon>
        <taxon>Anthophila</taxon>
        <taxon>Halictidae</taxon>
        <taxon>Rophitinae</taxon>
        <taxon>Dufourea</taxon>
    </lineage>
</organism>
<dbReference type="EMBL" id="KQ434796">
    <property type="protein sequence ID" value="KZC05828.1"/>
    <property type="molecule type" value="Genomic_DNA"/>
</dbReference>
<gene>
    <name evidence="2" type="ORF">WN55_04768</name>
</gene>
<feature type="region of interest" description="Disordered" evidence="1">
    <location>
        <begin position="1"/>
        <end position="26"/>
    </location>
</feature>
<name>A0A154P3L7_DUFNO</name>
<evidence type="ECO:0000313" key="3">
    <source>
        <dbReference type="Proteomes" id="UP000076502"/>
    </source>
</evidence>
<evidence type="ECO:0000256" key="1">
    <source>
        <dbReference type="SAM" id="MobiDB-lite"/>
    </source>
</evidence>
<protein>
    <submittedName>
        <fullName evidence="2">Uncharacterized protein</fullName>
    </submittedName>
</protein>
<reference evidence="2 3" key="1">
    <citation type="submission" date="2015-07" db="EMBL/GenBank/DDBJ databases">
        <title>The genome of Dufourea novaeangliae.</title>
        <authorList>
            <person name="Pan H."/>
            <person name="Kapheim K."/>
        </authorList>
    </citation>
    <scope>NUCLEOTIDE SEQUENCE [LARGE SCALE GENOMIC DNA]</scope>
    <source>
        <strain evidence="2">0120121106</strain>
        <tissue evidence="2">Whole body</tissue>
    </source>
</reference>
<proteinExistence type="predicted"/>
<accession>A0A154P3L7</accession>